<name>A0A317SF25_9PEZI</name>
<accession>A0A317SF25</accession>
<dbReference type="AlphaFoldDB" id="A0A317SF25"/>
<keyword evidence="2" id="KW-1185">Reference proteome</keyword>
<comment type="caution">
    <text evidence="1">The sequence shown here is derived from an EMBL/GenBank/DDBJ whole genome shotgun (WGS) entry which is preliminary data.</text>
</comment>
<evidence type="ECO:0000313" key="1">
    <source>
        <dbReference type="EMBL" id="PWW72965.1"/>
    </source>
</evidence>
<dbReference type="STRING" id="42249.A0A317SF25"/>
<proteinExistence type="predicted"/>
<sequence length="371" mass="41471">MEDPRAVECRDFHVIEDNIVEGWERWYVQCPTQQAQGGSEWQNPNIHDKEEVDHILSLGMGRSDRAIGRLPYGHGQRPYDSPLPDGSTHGPHQHVITAEGRALLFSMYRSSSGAYFEQFEDAFLFLTNTPRDFPFNSSTLSFGFYFSTSSFTFDLSPFLPAVGKSARALGIHCPNQSRLLEGPLLVNSNNPDGEQLVEVPGPHVGFATWIGALAFTPEIGEDLEEIHLSQVSQTGERSAVESRHLRGRWPGRILEDEWFKPKYPSVLISKLWEFTSGETCYQHLVENADLIGNSKRPWSPGPGVSSCRGPPITYRDPVRSGIQDNDRALLTASPGPQGQMGCQKVFGPAYIRGPLRVQNYTTRKWLGHSQS</sequence>
<gene>
    <name evidence="1" type="ORF">C7212DRAFT_347493</name>
</gene>
<reference evidence="1 2" key="1">
    <citation type="submission" date="2018-03" db="EMBL/GenBank/DDBJ databases">
        <title>Genomes of Pezizomycetes fungi and the evolution of truffles.</title>
        <authorList>
            <person name="Murat C."/>
            <person name="Payen T."/>
            <person name="Noel B."/>
            <person name="Kuo A."/>
            <person name="Martin F.M."/>
        </authorList>
    </citation>
    <scope>NUCLEOTIDE SEQUENCE [LARGE SCALE GENOMIC DNA]</scope>
    <source>
        <strain evidence="1">091103-1</strain>
    </source>
</reference>
<organism evidence="1 2">
    <name type="scientific">Tuber magnatum</name>
    <name type="common">white Piedmont truffle</name>
    <dbReference type="NCBI Taxonomy" id="42249"/>
    <lineage>
        <taxon>Eukaryota</taxon>
        <taxon>Fungi</taxon>
        <taxon>Dikarya</taxon>
        <taxon>Ascomycota</taxon>
        <taxon>Pezizomycotina</taxon>
        <taxon>Pezizomycetes</taxon>
        <taxon>Pezizales</taxon>
        <taxon>Tuberaceae</taxon>
        <taxon>Tuber</taxon>
    </lineage>
</organism>
<evidence type="ECO:0000313" key="2">
    <source>
        <dbReference type="Proteomes" id="UP000246991"/>
    </source>
</evidence>
<protein>
    <submittedName>
        <fullName evidence="1">Uncharacterized protein</fullName>
    </submittedName>
</protein>
<dbReference type="EMBL" id="PYWC01000090">
    <property type="protein sequence ID" value="PWW72965.1"/>
    <property type="molecule type" value="Genomic_DNA"/>
</dbReference>
<dbReference type="Proteomes" id="UP000246991">
    <property type="component" value="Unassembled WGS sequence"/>
</dbReference>